<dbReference type="Proteomes" id="UP000605986">
    <property type="component" value="Unassembled WGS sequence"/>
</dbReference>
<organism evidence="3 4">
    <name type="scientific">Fusarium austroafricanum</name>
    <dbReference type="NCBI Taxonomy" id="2364996"/>
    <lineage>
        <taxon>Eukaryota</taxon>
        <taxon>Fungi</taxon>
        <taxon>Dikarya</taxon>
        <taxon>Ascomycota</taxon>
        <taxon>Pezizomycotina</taxon>
        <taxon>Sordariomycetes</taxon>
        <taxon>Hypocreomycetidae</taxon>
        <taxon>Hypocreales</taxon>
        <taxon>Nectriaceae</taxon>
        <taxon>Fusarium</taxon>
        <taxon>Fusarium concolor species complex</taxon>
    </lineage>
</organism>
<dbReference type="OrthoDB" id="5089882at2759"/>
<dbReference type="AlphaFoldDB" id="A0A8H4NT39"/>
<dbReference type="InterPro" id="IPR010730">
    <property type="entry name" value="HET"/>
</dbReference>
<sequence>MPAFNRYRYDSLVEEDAIRYVVLDPALDPNAPLICTIVQTRLSAQDGGYCAISYVWGKPEFLYNLEIREDSDTSYLRITASVDNLLRTFRSQDQPCKFWIDALCIDQDNETEKGHQIPLMGRIYEQATEVRIWLGPADGATQSLFKFFAKISQVPHLAQSEMGTIKQWEMSKRFVNLMNRHVKSRPGSNKSFYPLTGPGLLCLHDFFDRPWFFRRWVIQEACLASQSFVHCGHRSIPLSAIISAAKHILVLDLSWYTVRMTASLHKPSVGSGILELLWNFHEGACLEKKDRIAALFGLIDKEQRFSLDYSVHWTELYKQVAEFVLKRDDHNLKFQLLLHLFEFGPVPRPGEVPYPSWVPDWSQIRQRKLPYYSNTRNPDTYEPYPRCPKSVIHASFRLENDGLRISWDPSAGGLQGRRVIYAAHFHENCQDKEDNAKGVLQVLHELFPSILTSNQDIVVPTINQHTGIPTSSQQILTLATLVKIIVKYRHREFNQESKDASFQTYLQTVGEQMYTSPDIETLFCLKKLGSLLQEYSLYELEPFNSGAEDVRIFGFSTGRIQVGDNMIPLWQPESLHHDHFGGRPGQLKTMLAVSCTRDQEPSHCETRSGHKESPQKGRIVGPAVSIISEGDFEDGSWDSKQDVKDAASMYLC</sequence>
<evidence type="ECO:0000313" key="3">
    <source>
        <dbReference type="EMBL" id="KAF4446745.1"/>
    </source>
</evidence>
<dbReference type="InterPro" id="IPR052895">
    <property type="entry name" value="HetReg/Transcr_Mod"/>
</dbReference>
<dbReference type="Pfam" id="PF06985">
    <property type="entry name" value="HET"/>
    <property type="match status" value="1"/>
</dbReference>
<feature type="region of interest" description="Disordered" evidence="1">
    <location>
        <begin position="600"/>
        <end position="619"/>
    </location>
</feature>
<gene>
    <name evidence="3" type="ORF">F53441_9679</name>
</gene>
<evidence type="ECO:0000313" key="4">
    <source>
        <dbReference type="Proteomes" id="UP000605986"/>
    </source>
</evidence>
<dbReference type="PANTHER" id="PTHR24148">
    <property type="entry name" value="ANKYRIN REPEAT DOMAIN-CONTAINING PROTEIN 39 HOMOLOG-RELATED"/>
    <property type="match status" value="1"/>
</dbReference>
<accession>A0A8H4NT39</accession>
<feature type="compositionally biased region" description="Basic and acidic residues" evidence="1">
    <location>
        <begin position="600"/>
        <end position="615"/>
    </location>
</feature>
<proteinExistence type="predicted"/>
<dbReference type="PANTHER" id="PTHR24148:SF80">
    <property type="entry name" value="HETEROKARYON INCOMPATIBILITY DOMAIN-CONTAINING PROTEIN"/>
    <property type="match status" value="1"/>
</dbReference>
<evidence type="ECO:0000259" key="2">
    <source>
        <dbReference type="Pfam" id="PF06985"/>
    </source>
</evidence>
<reference evidence="3" key="1">
    <citation type="submission" date="2020-01" db="EMBL/GenBank/DDBJ databases">
        <title>Identification and distribution of gene clusters putatively required for synthesis of sphingolipid metabolism inhibitors in phylogenetically diverse species of the filamentous fungus Fusarium.</title>
        <authorList>
            <person name="Kim H.-S."/>
            <person name="Busman M."/>
            <person name="Brown D.W."/>
            <person name="Divon H."/>
            <person name="Uhlig S."/>
            <person name="Proctor R.H."/>
        </authorList>
    </citation>
    <scope>NUCLEOTIDE SEQUENCE</scope>
    <source>
        <strain evidence="3">NRRL 53441</strain>
    </source>
</reference>
<comment type="caution">
    <text evidence="3">The sequence shown here is derived from an EMBL/GenBank/DDBJ whole genome shotgun (WGS) entry which is preliminary data.</text>
</comment>
<dbReference type="EMBL" id="JAADJG010000445">
    <property type="protein sequence ID" value="KAF4446745.1"/>
    <property type="molecule type" value="Genomic_DNA"/>
</dbReference>
<feature type="domain" description="Heterokaryon incompatibility" evidence="2">
    <location>
        <begin position="49"/>
        <end position="220"/>
    </location>
</feature>
<protein>
    <submittedName>
        <fullName evidence="3">HET domain-containing protein</fullName>
    </submittedName>
</protein>
<keyword evidence="4" id="KW-1185">Reference proteome</keyword>
<name>A0A8H4NT39_9HYPO</name>
<evidence type="ECO:0000256" key="1">
    <source>
        <dbReference type="SAM" id="MobiDB-lite"/>
    </source>
</evidence>